<dbReference type="PANTHER" id="PTHR39219">
    <property type="entry name" value="ER MEMBRANE PROTEIN COMPLEX SUBUNIT 10"/>
    <property type="match status" value="1"/>
</dbReference>
<keyword evidence="3" id="KW-1185">Reference proteome</keyword>
<feature type="signal peptide" evidence="1">
    <location>
        <begin position="1"/>
        <end position="19"/>
    </location>
</feature>
<evidence type="ECO:0000313" key="3">
    <source>
        <dbReference type="Proteomes" id="UP000186955"/>
    </source>
</evidence>
<dbReference type="OrthoDB" id="1894652at2759"/>
<dbReference type="EMBL" id="MNBE01000664">
    <property type="protein sequence ID" value="OKO99096.1"/>
    <property type="molecule type" value="Genomic_DNA"/>
</dbReference>
<comment type="caution">
    <text evidence="2">The sequence shown here is derived from an EMBL/GenBank/DDBJ whole genome shotgun (WGS) entry which is preliminary data.</text>
</comment>
<evidence type="ECO:0008006" key="4">
    <source>
        <dbReference type="Google" id="ProtNLM"/>
    </source>
</evidence>
<name>A0A1Q5TFT8_9EURO</name>
<reference evidence="2 3" key="1">
    <citation type="submission" date="2016-10" db="EMBL/GenBank/DDBJ databases">
        <title>Genome sequence of the ascomycete fungus Penicillium subrubescens.</title>
        <authorList>
            <person name="De Vries R.P."/>
            <person name="Peng M."/>
            <person name="Dilokpimol A."/>
            <person name="Hilden K."/>
            <person name="Makela M.R."/>
            <person name="Grigoriev I."/>
            <person name="Riley R."/>
            <person name="Granchi Z."/>
        </authorList>
    </citation>
    <scope>NUCLEOTIDE SEQUENCE [LARGE SCALE GENOMIC DNA]</scope>
    <source>
        <strain evidence="2 3">CBS 132785</strain>
    </source>
</reference>
<dbReference type="PANTHER" id="PTHR39219:SF1">
    <property type="entry name" value="ER MEMBRANE PROTEIN COMPLEX SUBUNIT 10"/>
    <property type="match status" value="1"/>
</dbReference>
<protein>
    <recommendedName>
        <fullName evidence="4">ER membrane protein complex subunit 10</fullName>
    </recommendedName>
</protein>
<sequence>MNLLSLLGALTLLITSIHADSLPSTTEILYWPLGSTKPSILARVAYDPTSLKSNILTYNPPKPDSHADGDLVRLGLYTTTPTNPKQWTGSLVSLSSLTGGAPTLRLHLGPDPESEVYHVSVAAFEPLAQKGSEPAVELVVSEAGAQPHLNRPVVVRADGQSVEEVPEKTLIQKYWWVLLVVMFLTMSGGGGGGEGQ</sequence>
<organism evidence="2 3">
    <name type="scientific">Penicillium subrubescens</name>
    <dbReference type="NCBI Taxonomy" id="1316194"/>
    <lineage>
        <taxon>Eukaryota</taxon>
        <taxon>Fungi</taxon>
        <taxon>Dikarya</taxon>
        <taxon>Ascomycota</taxon>
        <taxon>Pezizomycotina</taxon>
        <taxon>Eurotiomycetes</taxon>
        <taxon>Eurotiomycetidae</taxon>
        <taxon>Eurotiales</taxon>
        <taxon>Aspergillaceae</taxon>
        <taxon>Penicillium</taxon>
    </lineage>
</organism>
<gene>
    <name evidence="2" type="ORF">PENSUB_8482</name>
</gene>
<evidence type="ECO:0000313" key="2">
    <source>
        <dbReference type="EMBL" id="OKO99096.1"/>
    </source>
</evidence>
<evidence type="ECO:0000256" key="1">
    <source>
        <dbReference type="SAM" id="SignalP"/>
    </source>
</evidence>
<dbReference type="Proteomes" id="UP000186955">
    <property type="component" value="Unassembled WGS sequence"/>
</dbReference>
<keyword evidence="1" id="KW-0732">Signal</keyword>
<proteinExistence type="predicted"/>
<feature type="chain" id="PRO_5013067141" description="ER membrane protein complex subunit 10" evidence="1">
    <location>
        <begin position="20"/>
        <end position="196"/>
    </location>
</feature>
<accession>A0A1Q5TFT8</accession>
<dbReference type="AlphaFoldDB" id="A0A1Q5TFT8"/>